<keyword evidence="3" id="KW-0812">Transmembrane</keyword>
<dbReference type="GO" id="GO:0001653">
    <property type="term" value="F:peptide receptor activity"/>
    <property type="evidence" value="ECO:0007669"/>
    <property type="project" value="TreeGrafter"/>
</dbReference>
<dbReference type="PROSITE" id="PS50125">
    <property type="entry name" value="GUANYLATE_CYCLASE_2"/>
    <property type="match status" value="1"/>
</dbReference>
<feature type="domain" description="Protein kinase" evidence="17">
    <location>
        <begin position="521"/>
        <end position="797"/>
    </location>
</feature>
<dbReference type="CDD" id="cd07302">
    <property type="entry name" value="CHD"/>
    <property type="match status" value="1"/>
</dbReference>
<comment type="similarity">
    <text evidence="13">Belongs to the adenylyl cyclase class-4/guanylyl cyclase family.</text>
</comment>
<dbReference type="SUPFAM" id="SSF53822">
    <property type="entry name" value="Periplasmic binding protein-like I"/>
    <property type="match status" value="1"/>
</dbReference>
<dbReference type="FunFam" id="3.30.70.1230:FF:000004">
    <property type="entry name" value="Guanylate cyclase"/>
    <property type="match status" value="1"/>
</dbReference>
<evidence type="ECO:0000256" key="13">
    <source>
        <dbReference type="RuleBase" id="RU000405"/>
    </source>
</evidence>
<dbReference type="InterPro" id="IPR028082">
    <property type="entry name" value="Peripla_BP_I"/>
</dbReference>
<evidence type="ECO:0000313" key="19">
    <source>
        <dbReference type="EnsemblMetazoa" id="XP_038050160.1"/>
    </source>
</evidence>
<dbReference type="GO" id="GO:0004016">
    <property type="term" value="F:adenylate cyclase activity"/>
    <property type="evidence" value="ECO:0007669"/>
    <property type="project" value="TreeGrafter"/>
</dbReference>
<keyword evidence="20" id="KW-1185">Reference proteome</keyword>
<evidence type="ECO:0000256" key="8">
    <source>
        <dbReference type="ARBA" id="ARBA00023136"/>
    </source>
</evidence>
<keyword evidence="12 14" id="KW-0141">cGMP biosynthesis</keyword>
<dbReference type="EC" id="4.6.1.2" evidence="2 14"/>
<keyword evidence="4 16" id="KW-0732">Signal</keyword>
<evidence type="ECO:0000256" key="6">
    <source>
        <dbReference type="ARBA" id="ARBA00022989"/>
    </source>
</evidence>
<accession>A0A913ZGL9</accession>
<feature type="signal peptide" evidence="16">
    <location>
        <begin position="1"/>
        <end position="20"/>
    </location>
</feature>
<dbReference type="AlphaFoldDB" id="A0A913ZGL9"/>
<dbReference type="Pfam" id="PF01094">
    <property type="entry name" value="ANF_receptor"/>
    <property type="match status" value="1"/>
</dbReference>
<name>A0A913ZGL9_PATMI</name>
<evidence type="ECO:0000256" key="3">
    <source>
        <dbReference type="ARBA" id="ARBA00022692"/>
    </source>
</evidence>
<dbReference type="InterPro" id="IPR050401">
    <property type="entry name" value="Cyclic_nucleotide_synthase"/>
</dbReference>
<evidence type="ECO:0000256" key="10">
    <source>
        <dbReference type="ARBA" id="ARBA00023180"/>
    </source>
</evidence>
<dbReference type="Gene3D" id="3.40.50.2300">
    <property type="match status" value="2"/>
</dbReference>
<dbReference type="SUPFAM" id="SSF55073">
    <property type="entry name" value="Nucleotide cyclase"/>
    <property type="match status" value="1"/>
</dbReference>
<comment type="catalytic activity">
    <reaction evidence="14">
        <text>GTP = 3',5'-cyclic GMP + diphosphate</text>
        <dbReference type="Rhea" id="RHEA:13665"/>
        <dbReference type="ChEBI" id="CHEBI:33019"/>
        <dbReference type="ChEBI" id="CHEBI:37565"/>
        <dbReference type="ChEBI" id="CHEBI:57746"/>
        <dbReference type="EC" id="4.6.1.2"/>
    </reaction>
</comment>
<evidence type="ECO:0000256" key="12">
    <source>
        <dbReference type="ARBA" id="ARBA00023293"/>
    </source>
</evidence>
<feature type="chain" id="PRO_5037264181" description="Guanylate cyclase" evidence="16">
    <location>
        <begin position="21"/>
        <end position="1084"/>
    </location>
</feature>
<keyword evidence="11 13" id="KW-0456">Lyase</keyword>
<keyword evidence="5" id="KW-0547">Nucleotide-binding</keyword>
<dbReference type="Pfam" id="PF00211">
    <property type="entry name" value="Guanylate_cyc"/>
    <property type="match status" value="1"/>
</dbReference>
<dbReference type="GO" id="GO:0004383">
    <property type="term" value="F:guanylate cyclase activity"/>
    <property type="evidence" value="ECO:0007669"/>
    <property type="project" value="UniProtKB-EC"/>
</dbReference>
<evidence type="ECO:0000256" key="1">
    <source>
        <dbReference type="ARBA" id="ARBA00004479"/>
    </source>
</evidence>
<dbReference type="Pfam" id="PF07714">
    <property type="entry name" value="PK_Tyr_Ser-Thr"/>
    <property type="match status" value="1"/>
</dbReference>
<dbReference type="GO" id="GO:0035556">
    <property type="term" value="P:intracellular signal transduction"/>
    <property type="evidence" value="ECO:0007669"/>
    <property type="project" value="InterPro"/>
</dbReference>
<evidence type="ECO:0000256" key="14">
    <source>
        <dbReference type="RuleBase" id="RU003431"/>
    </source>
</evidence>
<dbReference type="Pfam" id="PF07701">
    <property type="entry name" value="HNOBA"/>
    <property type="match status" value="1"/>
</dbReference>
<dbReference type="PANTHER" id="PTHR11920">
    <property type="entry name" value="GUANYLYL CYCLASE"/>
    <property type="match status" value="1"/>
</dbReference>
<dbReference type="InterPro" id="IPR018297">
    <property type="entry name" value="A/G_cyclase_CS"/>
</dbReference>
<evidence type="ECO:0000256" key="4">
    <source>
        <dbReference type="ARBA" id="ARBA00022729"/>
    </source>
</evidence>
<keyword evidence="9" id="KW-0675">Receptor</keyword>
<reference evidence="19" key="1">
    <citation type="submission" date="2022-11" db="UniProtKB">
        <authorList>
            <consortium name="EnsemblMetazoa"/>
        </authorList>
    </citation>
    <scope>IDENTIFICATION</scope>
</reference>
<dbReference type="RefSeq" id="XP_038050160.1">
    <property type="nucleotide sequence ID" value="XM_038194232.1"/>
</dbReference>
<organism evidence="19 20">
    <name type="scientific">Patiria miniata</name>
    <name type="common">Bat star</name>
    <name type="synonym">Asterina miniata</name>
    <dbReference type="NCBI Taxonomy" id="46514"/>
    <lineage>
        <taxon>Eukaryota</taxon>
        <taxon>Metazoa</taxon>
        <taxon>Echinodermata</taxon>
        <taxon>Eleutherozoa</taxon>
        <taxon>Asterozoa</taxon>
        <taxon>Asteroidea</taxon>
        <taxon>Valvatacea</taxon>
        <taxon>Valvatida</taxon>
        <taxon>Asterinidae</taxon>
        <taxon>Patiria</taxon>
    </lineage>
</organism>
<dbReference type="GO" id="GO:0004672">
    <property type="term" value="F:protein kinase activity"/>
    <property type="evidence" value="ECO:0007669"/>
    <property type="project" value="InterPro"/>
</dbReference>
<dbReference type="SUPFAM" id="SSF56112">
    <property type="entry name" value="Protein kinase-like (PK-like)"/>
    <property type="match status" value="1"/>
</dbReference>
<dbReference type="InterPro" id="IPR000719">
    <property type="entry name" value="Prot_kinase_dom"/>
</dbReference>
<evidence type="ECO:0000256" key="7">
    <source>
        <dbReference type="ARBA" id="ARBA00023134"/>
    </source>
</evidence>
<sequence>MGKFALLMLVPSLLCFICVGSDDHEDIVLGLLLPFSGQWPVGRYIAGAMTVAVDNINRDPNLLLGRNLTFIWNDTRCVGKVGLYEAVNLWLNVRRLHAFIGGGCDVVCEPVGLLASAWNLPMISWGCSSLQLSNKDDYNTFTRTVGPYTKMAPMFSRIMSSYGWGRAVILTSSENVWQTTSYAVKLDLESNGFTVSNFVTFSPGHENISGREQKQHVDIIKDAKESARIFMLFAYGGDIRDLMLNALDLGLLNGEFAFICVDVVEDAMYGRNTWMGEDGRDADAAQAFDGLLNIHIKTPDVDTYEGFKAEVRRWVAEEPFNRAMKPEEKVDVHAGPLYDAVWLYALALNDVIAEGGDEYDGKAVAKKMRNTKFEGVDGNVTIDQNGDRDPDYALQDLHNRNFVDYANYNHETKQLIFRDDFSPTWPGGGTVPPTGEPECGWDNEFCQTNTVAIVIGVSCSLVVLAIIAGCVTGYFYRRVKREAELQSINLWRVNFEDVVFDTKKTLSIYSAGSQSNGRCSMGSNNRLSGGRSTAASTQTDIQRFCEYALYKGYIVAIKNVRKKSITLSREQLIEISTVRNLKHENINPFIGACIDQPNICILMEYCHKGSLQDVLENDDIKLDDNFKLSFSMDICKGVQYLFSTTLRSHGRLKSSNVLIDKRWTCKLTDYGLALFKSGQTDVYEDIEHDVYKASLWTAPELLRCPPAVSNGTPEGDIYSLGIILQEIVMRGGPYCTQALEPKEIVTAVKMGARPVFRPVVPRDACPSQMMELMESCWAEKPTDRPSISRVKSTIQKLSGGKAQNLVDNMIGMMEKYADHLEELVNERTQQLEDEKKKTDQLLHQMLPRSVAAQLKRGDLVTAEQYEQVTVYFSDIVGFTRLASESTPFQVVELLNDLYTLFDDTIDNYDIYKVETIGDAYMVASGVPERNGNRHAAEISSLALDLLSSVKSFRIRHRPHQQLQLRTGVHTGPVVAGVVGQKMPRFCLFGDTVNTASRMESNGLALRIHISTSTRDVLDQIGGFKIELRGEINVKGKAPMTTYWLIGKDKSDYDLPDLCLAASPSDQSDLTDELPGAVTADTVEA</sequence>
<dbReference type="GO" id="GO:0005524">
    <property type="term" value="F:ATP binding"/>
    <property type="evidence" value="ECO:0007669"/>
    <property type="project" value="InterPro"/>
</dbReference>
<dbReference type="GO" id="GO:0005886">
    <property type="term" value="C:plasma membrane"/>
    <property type="evidence" value="ECO:0007669"/>
    <property type="project" value="TreeGrafter"/>
</dbReference>
<evidence type="ECO:0000256" key="11">
    <source>
        <dbReference type="ARBA" id="ARBA00023239"/>
    </source>
</evidence>
<dbReference type="InterPro" id="IPR011009">
    <property type="entry name" value="Kinase-like_dom_sf"/>
</dbReference>
<dbReference type="OMA" id="VGPYTKM"/>
<dbReference type="PANTHER" id="PTHR11920:SF335">
    <property type="entry name" value="GUANYLATE CYCLASE"/>
    <property type="match status" value="1"/>
</dbReference>
<dbReference type="InterPro" id="IPR001245">
    <property type="entry name" value="Ser-Thr/Tyr_kinase_cat_dom"/>
</dbReference>
<evidence type="ECO:0000313" key="20">
    <source>
        <dbReference type="Proteomes" id="UP000887568"/>
    </source>
</evidence>
<dbReference type="GeneID" id="119723528"/>
<evidence type="ECO:0000256" key="16">
    <source>
        <dbReference type="SAM" id="SignalP"/>
    </source>
</evidence>
<dbReference type="OrthoDB" id="1890790at2759"/>
<evidence type="ECO:0000256" key="9">
    <source>
        <dbReference type="ARBA" id="ARBA00023170"/>
    </source>
</evidence>
<dbReference type="Proteomes" id="UP000887568">
    <property type="component" value="Unplaced"/>
</dbReference>
<dbReference type="PRINTS" id="PR00255">
    <property type="entry name" value="NATPEPTIDER"/>
</dbReference>
<dbReference type="PROSITE" id="PS00452">
    <property type="entry name" value="GUANYLATE_CYCLASE_1"/>
    <property type="match status" value="1"/>
</dbReference>
<evidence type="ECO:0000259" key="18">
    <source>
        <dbReference type="PROSITE" id="PS50125"/>
    </source>
</evidence>
<dbReference type="CDD" id="cd06352">
    <property type="entry name" value="PBP1_NPR_GC-like"/>
    <property type="match status" value="1"/>
</dbReference>
<dbReference type="SMART" id="SM00044">
    <property type="entry name" value="CYCc"/>
    <property type="match status" value="1"/>
</dbReference>
<dbReference type="Gene3D" id="1.10.510.10">
    <property type="entry name" value="Transferase(Phosphotransferase) domain 1"/>
    <property type="match status" value="1"/>
</dbReference>
<evidence type="ECO:0000259" key="17">
    <source>
        <dbReference type="PROSITE" id="PS50011"/>
    </source>
</evidence>
<proteinExistence type="inferred from homology"/>
<dbReference type="Gene3D" id="3.30.70.1230">
    <property type="entry name" value="Nucleotide cyclase"/>
    <property type="match status" value="1"/>
</dbReference>
<dbReference type="EnsemblMetazoa" id="XM_038194232.1">
    <property type="protein sequence ID" value="XP_038050160.1"/>
    <property type="gene ID" value="LOC119723528"/>
</dbReference>
<dbReference type="InterPro" id="IPR029787">
    <property type="entry name" value="Nucleotide_cyclase"/>
</dbReference>
<dbReference type="InterPro" id="IPR011645">
    <property type="entry name" value="HNOB_dom_associated"/>
</dbReference>
<keyword evidence="6" id="KW-1133">Transmembrane helix</keyword>
<feature type="domain" description="Guanylate cyclase" evidence="18">
    <location>
        <begin position="869"/>
        <end position="999"/>
    </location>
</feature>
<evidence type="ECO:0000256" key="5">
    <source>
        <dbReference type="ARBA" id="ARBA00022741"/>
    </source>
</evidence>
<keyword evidence="8" id="KW-0472">Membrane</keyword>
<dbReference type="GO" id="GO:0007168">
    <property type="term" value="P:receptor guanylyl cyclase signaling pathway"/>
    <property type="evidence" value="ECO:0007669"/>
    <property type="project" value="TreeGrafter"/>
</dbReference>
<evidence type="ECO:0000256" key="2">
    <source>
        <dbReference type="ARBA" id="ARBA00012202"/>
    </source>
</evidence>
<dbReference type="GO" id="GO:0005525">
    <property type="term" value="F:GTP binding"/>
    <property type="evidence" value="ECO:0007669"/>
    <property type="project" value="UniProtKB-KW"/>
</dbReference>
<feature type="region of interest" description="Disordered" evidence="15">
    <location>
        <begin position="1063"/>
        <end position="1084"/>
    </location>
</feature>
<dbReference type="InterPro" id="IPR001170">
    <property type="entry name" value="ANPR/GUC"/>
</dbReference>
<dbReference type="PROSITE" id="PS50011">
    <property type="entry name" value="PROTEIN_KINASE_DOM"/>
    <property type="match status" value="1"/>
</dbReference>
<evidence type="ECO:0000256" key="15">
    <source>
        <dbReference type="SAM" id="MobiDB-lite"/>
    </source>
</evidence>
<dbReference type="Gene3D" id="6.10.250.780">
    <property type="match status" value="1"/>
</dbReference>
<keyword evidence="10" id="KW-0325">Glycoprotein</keyword>
<dbReference type="InterPro" id="IPR001054">
    <property type="entry name" value="A/G_cyclase"/>
</dbReference>
<comment type="subcellular location">
    <subcellularLocation>
        <location evidence="1">Membrane</location>
        <topology evidence="1">Single-pass type I membrane protein</topology>
    </subcellularLocation>
</comment>
<keyword evidence="7" id="KW-0342">GTP-binding</keyword>
<protein>
    <recommendedName>
        <fullName evidence="2 14">Guanylate cyclase</fullName>
        <ecNumber evidence="2 14">4.6.1.2</ecNumber>
    </recommendedName>
</protein>
<dbReference type="InterPro" id="IPR001828">
    <property type="entry name" value="ANF_lig-bd_rcpt"/>
</dbReference>